<keyword evidence="2" id="KW-1185">Reference proteome</keyword>
<dbReference type="AlphaFoldDB" id="A0A3P7P093"/>
<organism evidence="1 2">
    <name type="scientific">Dibothriocephalus latus</name>
    <name type="common">Fish tapeworm</name>
    <name type="synonym">Diphyllobothrium latum</name>
    <dbReference type="NCBI Taxonomy" id="60516"/>
    <lineage>
        <taxon>Eukaryota</taxon>
        <taxon>Metazoa</taxon>
        <taxon>Spiralia</taxon>
        <taxon>Lophotrochozoa</taxon>
        <taxon>Platyhelminthes</taxon>
        <taxon>Cestoda</taxon>
        <taxon>Eucestoda</taxon>
        <taxon>Diphyllobothriidea</taxon>
        <taxon>Diphyllobothriidae</taxon>
        <taxon>Dibothriocephalus</taxon>
    </lineage>
</organism>
<sequence length="74" mass="8305">MNRHPCICQPSQEASRWSLFSSALGPIQTSQLVTPTLPCILPLKTVVWTLCRPSLKLVLTRMQEPGWVIETVCL</sequence>
<reference evidence="1 2" key="1">
    <citation type="submission" date="2018-11" db="EMBL/GenBank/DDBJ databases">
        <authorList>
            <consortium name="Pathogen Informatics"/>
        </authorList>
    </citation>
    <scope>NUCLEOTIDE SEQUENCE [LARGE SCALE GENOMIC DNA]</scope>
</reference>
<accession>A0A3P7P093</accession>
<dbReference type="EMBL" id="UYRU01103552">
    <property type="protein sequence ID" value="VDN42078.1"/>
    <property type="molecule type" value="Genomic_DNA"/>
</dbReference>
<evidence type="ECO:0000313" key="2">
    <source>
        <dbReference type="Proteomes" id="UP000281553"/>
    </source>
</evidence>
<protein>
    <submittedName>
        <fullName evidence="1">Uncharacterized protein</fullName>
    </submittedName>
</protein>
<proteinExistence type="predicted"/>
<evidence type="ECO:0000313" key="1">
    <source>
        <dbReference type="EMBL" id="VDN42078.1"/>
    </source>
</evidence>
<dbReference type="Proteomes" id="UP000281553">
    <property type="component" value="Unassembled WGS sequence"/>
</dbReference>
<name>A0A3P7P093_DIBLA</name>
<gene>
    <name evidence="1" type="ORF">DILT_LOCUS18723</name>
</gene>